<feature type="region of interest" description="Disordered" evidence="1">
    <location>
        <begin position="201"/>
        <end position="221"/>
    </location>
</feature>
<name>A0A2K0U5V6_TRIHA</name>
<evidence type="ECO:0000313" key="2">
    <source>
        <dbReference type="EMBL" id="PNP53169.1"/>
    </source>
</evidence>
<dbReference type="EMBL" id="MTYI01000088">
    <property type="protein sequence ID" value="PNP53169.1"/>
    <property type="molecule type" value="Genomic_DNA"/>
</dbReference>
<evidence type="ECO:0000313" key="3">
    <source>
        <dbReference type="Proteomes" id="UP000236290"/>
    </source>
</evidence>
<reference evidence="2 3" key="1">
    <citation type="submission" date="2017-02" db="EMBL/GenBank/DDBJ databases">
        <title>Genomes of Trichoderma spp. with biocontrol activity.</title>
        <authorList>
            <person name="Gardiner D."/>
            <person name="Kazan K."/>
            <person name="Vos C."/>
            <person name="Harvey P."/>
        </authorList>
    </citation>
    <scope>NUCLEOTIDE SEQUENCE [LARGE SCALE GENOMIC DNA]</scope>
    <source>
        <strain evidence="2 3">Tr1</strain>
    </source>
</reference>
<proteinExistence type="predicted"/>
<dbReference type="OrthoDB" id="3559235at2759"/>
<dbReference type="Proteomes" id="UP000236290">
    <property type="component" value="Unassembled WGS sequence"/>
</dbReference>
<organism evidence="2 3">
    <name type="scientific">Trichoderma harzianum</name>
    <name type="common">Hypocrea lixii</name>
    <dbReference type="NCBI Taxonomy" id="5544"/>
    <lineage>
        <taxon>Eukaryota</taxon>
        <taxon>Fungi</taxon>
        <taxon>Dikarya</taxon>
        <taxon>Ascomycota</taxon>
        <taxon>Pezizomycotina</taxon>
        <taxon>Sordariomycetes</taxon>
        <taxon>Hypocreomycetidae</taxon>
        <taxon>Hypocreales</taxon>
        <taxon>Hypocreaceae</taxon>
        <taxon>Trichoderma</taxon>
    </lineage>
</organism>
<dbReference type="AlphaFoldDB" id="A0A2K0U5V6"/>
<evidence type="ECO:0008006" key="4">
    <source>
        <dbReference type="Google" id="ProtNLM"/>
    </source>
</evidence>
<gene>
    <name evidence="2" type="ORF">THARTR1_06379</name>
</gene>
<evidence type="ECO:0000256" key="1">
    <source>
        <dbReference type="SAM" id="MobiDB-lite"/>
    </source>
</evidence>
<accession>A0A2K0U5V6</accession>
<comment type="caution">
    <text evidence="2">The sequence shown here is derived from an EMBL/GenBank/DDBJ whole genome shotgun (WGS) entry which is preliminary data.</text>
</comment>
<protein>
    <recommendedName>
        <fullName evidence="4">NACHT-NTPase and P-loop NTPases N-terminal domain-containing protein</fullName>
    </recommendedName>
</protein>
<feature type="compositionally biased region" description="Polar residues" evidence="1">
    <location>
        <begin position="208"/>
        <end position="218"/>
    </location>
</feature>
<sequence length="295" mass="32272">MKFQTSTKVATVNLNDLINYELSTAKKIRNKLEKLGETSNPMKDAFAGLEKAESLLTQIKDDRGLPRDVVGEQAEAVLGVIQDVNKVLKKLTKRSFGILSRDKLNKEHSNNEELSNINIRLDRVLDQASLHLSRPKGSFSARTEELHAASNITNLTATQVSQVFETKSAFLGTSQQEQQVMKYAGTASAESVHSLSLSEEESELNHSQTSNNYKFSEPSNDEKASATFERAAIYENKVGGKMQVVTGNIGVESGYKSTFNGRSTIHHNTMGADAKIITGDVGGPAAVELMKGFFN</sequence>